<dbReference type="Pfam" id="PF17989">
    <property type="entry name" value="ALP_N"/>
    <property type="match status" value="1"/>
</dbReference>
<dbReference type="EMBL" id="FMWO01000040">
    <property type="protein sequence ID" value="SCZ85043.1"/>
    <property type="molecule type" value="Genomic_DNA"/>
</dbReference>
<feature type="domain" description="Actin homologue MreB-like C-terminal" evidence="2">
    <location>
        <begin position="174"/>
        <end position="297"/>
    </location>
</feature>
<protein>
    <submittedName>
        <fullName evidence="3">StbA family protein</fullName>
    </submittedName>
</protein>
<name>A0A1G5SCY1_9PROT</name>
<dbReference type="InterPro" id="IPR040607">
    <property type="entry name" value="ALP_N"/>
</dbReference>
<sequence length="326" mass="35824">MNIVGIDVGYSNLKVAYGRNETPSPKTILRPAGAAPEDRFGSRLDGKDSEEFLRVVVNGKKFIAGVSPDRAQMWSRSLHAEYSSSESYQALFKAGLLLAGMEQIDMLVTGLPVLQYLDEQRKKSLINYMTGIHEILPGKIVDIKKVKVVSQPIGGFLDFISRSNEDIEDASILVIDPGFFSVDWVVISNDEIHKHSSGTSLTASSVLLEEASALISKDHGTGISAEMLENAIRQNKTTIMVLGQRIEIAPYLRIARKSIGPVITEEIQKSLRNENKMVDIVVMVGGGATFFMEAVKEAFPRLKILLTQDAVFSNCRGFWMLGAASE</sequence>
<proteinExistence type="predicted"/>
<gene>
    <name evidence="3" type="ORF">NSMM_330063</name>
</gene>
<evidence type="ECO:0000313" key="4">
    <source>
        <dbReference type="Proteomes" id="UP000198729"/>
    </source>
</evidence>
<dbReference type="SUPFAM" id="SSF53067">
    <property type="entry name" value="Actin-like ATPase domain"/>
    <property type="match status" value="2"/>
</dbReference>
<dbReference type="RefSeq" id="WP_218121005.1">
    <property type="nucleotide sequence ID" value="NZ_FMWO01000040.1"/>
</dbReference>
<dbReference type="Gene3D" id="3.30.420.40">
    <property type="match status" value="2"/>
</dbReference>
<keyword evidence="4" id="KW-1185">Reference proteome</keyword>
<evidence type="ECO:0000259" key="2">
    <source>
        <dbReference type="Pfam" id="PF21522"/>
    </source>
</evidence>
<dbReference type="AlphaFoldDB" id="A0A1G5SCY1"/>
<accession>A0A1G5SCY1</accession>
<evidence type="ECO:0000313" key="3">
    <source>
        <dbReference type="EMBL" id="SCZ85043.1"/>
    </source>
</evidence>
<dbReference type="Proteomes" id="UP000198729">
    <property type="component" value="Unassembled WGS sequence"/>
</dbReference>
<dbReference type="InterPro" id="IPR043129">
    <property type="entry name" value="ATPase_NBD"/>
</dbReference>
<organism evidence="3 4">
    <name type="scientific">Nitrosomonas mobilis</name>
    <dbReference type="NCBI Taxonomy" id="51642"/>
    <lineage>
        <taxon>Bacteria</taxon>
        <taxon>Pseudomonadati</taxon>
        <taxon>Pseudomonadota</taxon>
        <taxon>Betaproteobacteria</taxon>
        <taxon>Nitrosomonadales</taxon>
        <taxon>Nitrosomonadaceae</taxon>
        <taxon>Nitrosomonas</taxon>
    </lineage>
</organism>
<feature type="domain" description="Actin-like protein N-terminal" evidence="1">
    <location>
        <begin position="5"/>
        <end position="154"/>
    </location>
</feature>
<dbReference type="STRING" id="51642.NSMM_330063"/>
<evidence type="ECO:0000259" key="1">
    <source>
        <dbReference type="Pfam" id="PF17989"/>
    </source>
</evidence>
<dbReference type="Pfam" id="PF21522">
    <property type="entry name" value="MreB-like_C"/>
    <property type="match status" value="1"/>
</dbReference>
<reference evidence="3 4" key="1">
    <citation type="submission" date="2016-10" db="EMBL/GenBank/DDBJ databases">
        <authorList>
            <person name="de Groot N.N."/>
        </authorList>
    </citation>
    <scope>NUCLEOTIDE SEQUENCE [LARGE SCALE GENOMIC DNA]</scope>
    <source>
        <strain evidence="3">1</strain>
    </source>
</reference>
<dbReference type="InterPro" id="IPR049067">
    <property type="entry name" value="MreB-like_C"/>
</dbReference>